<dbReference type="Gene3D" id="1.10.260.40">
    <property type="entry name" value="lambda repressor-like DNA-binding domains"/>
    <property type="match status" value="1"/>
</dbReference>
<dbReference type="InterPro" id="IPR001387">
    <property type="entry name" value="Cro/C1-type_HTH"/>
</dbReference>
<feature type="domain" description="HTH cro/C1-type" evidence="1">
    <location>
        <begin position="33"/>
        <end position="80"/>
    </location>
</feature>
<dbReference type="InterPro" id="IPR010982">
    <property type="entry name" value="Lambda_DNA-bd_dom_sf"/>
</dbReference>
<dbReference type="InterPro" id="IPR041413">
    <property type="entry name" value="MLTR_LBD"/>
</dbReference>
<dbReference type="CDD" id="cd00093">
    <property type="entry name" value="HTH_XRE"/>
    <property type="match status" value="1"/>
</dbReference>
<reference evidence="2 3" key="1">
    <citation type="submission" date="2024-10" db="EMBL/GenBank/DDBJ databases">
        <title>The Natural Products Discovery Center: Release of the First 8490 Sequenced Strains for Exploring Actinobacteria Biosynthetic Diversity.</title>
        <authorList>
            <person name="Kalkreuter E."/>
            <person name="Kautsar S.A."/>
            <person name="Yang D."/>
            <person name="Bader C.D."/>
            <person name="Teijaro C.N."/>
            <person name="Fluegel L."/>
            <person name="Davis C.M."/>
            <person name="Simpson J.R."/>
            <person name="Lauterbach L."/>
            <person name="Steele A.D."/>
            <person name="Gui C."/>
            <person name="Meng S."/>
            <person name="Li G."/>
            <person name="Viehrig K."/>
            <person name="Ye F."/>
            <person name="Su P."/>
            <person name="Kiefer A.F."/>
            <person name="Nichols A."/>
            <person name="Cepeda A.J."/>
            <person name="Yan W."/>
            <person name="Fan B."/>
            <person name="Jiang Y."/>
            <person name="Adhikari A."/>
            <person name="Zheng C.-J."/>
            <person name="Schuster L."/>
            <person name="Cowan T.M."/>
            <person name="Smanski M.J."/>
            <person name="Chevrette M.G."/>
            <person name="De Carvalho L.P.S."/>
            <person name="Shen B."/>
        </authorList>
    </citation>
    <scope>NUCLEOTIDE SEQUENCE [LARGE SCALE GENOMIC DNA]</scope>
    <source>
        <strain evidence="2 3">NPDC000087</strain>
    </source>
</reference>
<dbReference type="Pfam" id="PF13560">
    <property type="entry name" value="HTH_31"/>
    <property type="match status" value="1"/>
</dbReference>
<dbReference type="PANTHER" id="PTHR35010">
    <property type="entry name" value="BLL4672 PROTEIN-RELATED"/>
    <property type="match status" value="1"/>
</dbReference>
<dbReference type="PANTHER" id="PTHR35010:SF2">
    <property type="entry name" value="BLL4672 PROTEIN"/>
    <property type="match status" value="1"/>
</dbReference>
<protein>
    <submittedName>
        <fullName evidence="2">Helix-turn-helix transcriptional regulator</fullName>
    </submittedName>
</protein>
<dbReference type="SUPFAM" id="SSF47413">
    <property type="entry name" value="lambda repressor-like DNA-binding domains"/>
    <property type="match status" value="1"/>
</dbReference>
<comment type="caution">
    <text evidence="2">The sequence shown here is derived from an EMBL/GenBank/DDBJ whole genome shotgun (WGS) entry which is preliminary data.</text>
</comment>
<sequence>MSELGEFLRARRSQLTPAETGVPTYGTTRRVPGLRREEVALLAGVSATYYTRLEQGESHQMSDSVVEAIANALRLDDGERVHLRRLAWPAHQNRREAKPEEVRDSLLAVVENTPGQVAMIVGRYLDLLGGNRLAYALYGLRPGQRINMAHHMFLEPSMRDLVVDWPASARDVAAYLRMATGDLPDDPQLAEVIGALSIKSPEFAEIWATHPVAECMHGRQELDHPLVGRLTLTEETFRVPDDPGQRLIFLGATPGSDAAERLQLLDSLVS</sequence>
<organism evidence="2 3">
    <name type="scientific">Paractinoplanes globisporus</name>
    <dbReference type="NCBI Taxonomy" id="113565"/>
    <lineage>
        <taxon>Bacteria</taxon>
        <taxon>Bacillati</taxon>
        <taxon>Actinomycetota</taxon>
        <taxon>Actinomycetes</taxon>
        <taxon>Micromonosporales</taxon>
        <taxon>Micromonosporaceae</taxon>
        <taxon>Paractinoplanes</taxon>
    </lineage>
</organism>
<dbReference type="RefSeq" id="WP_026206954.1">
    <property type="nucleotide sequence ID" value="NZ_JBIAZU010000005.1"/>
</dbReference>
<dbReference type="PROSITE" id="PS50943">
    <property type="entry name" value="HTH_CROC1"/>
    <property type="match status" value="1"/>
</dbReference>
<accession>A0ABW6WLF0</accession>
<dbReference type="SMART" id="SM00530">
    <property type="entry name" value="HTH_XRE"/>
    <property type="match status" value="1"/>
</dbReference>
<evidence type="ECO:0000313" key="2">
    <source>
        <dbReference type="EMBL" id="MFF5293265.1"/>
    </source>
</evidence>
<proteinExistence type="predicted"/>
<dbReference type="EMBL" id="JBIAZU010000005">
    <property type="protein sequence ID" value="MFF5293265.1"/>
    <property type="molecule type" value="Genomic_DNA"/>
</dbReference>
<dbReference type="Gene3D" id="3.30.450.180">
    <property type="match status" value="1"/>
</dbReference>
<evidence type="ECO:0000313" key="3">
    <source>
        <dbReference type="Proteomes" id="UP001602245"/>
    </source>
</evidence>
<evidence type="ECO:0000259" key="1">
    <source>
        <dbReference type="PROSITE" id="PS50943"/>
    </source>
</evidence>
<name>A0ABW6WLF0_9ACTN</name>
<dbReference type="Proteomes" id="UP001602245">
    <property type="component" value="Unassembled WGS sequence"/>
</dbReference>
<gene>
    <name evidence="2" type="ORF">ACFY35_27855</name>
</gene>
<dbReference type="Pfam" id="PF17765">
    <property type="entry name" value="MLTR_LBD"/>
    <property type="match status" value="1"/>
</dbReference>
<keyword evidence="3" id="KW-1185">Reference proteome</keyword>